<sequence>MSAGQEQPSAPRVVMSWPWIVVMLGVGLLVGLLLIALLSLRRAEHQAIEDSAPPFQLPTVGAAATSSPESEAPVVAVDVTASPPTPLLAPPAPAPVTGQYGVASTFHDGFIGEVLLVNPGDRPSGWTVTLSFARGRLAAAWVDGAEQGTASFADGVFTYRSGVDLAPGASARLRFQFEKTRTTEPTSCTVNGTECSGR</sequence>
<evidence type="ECO:0000313" key="4">
    <source>
        <dbReference type="Proteomes" id="UP000198242"/>
    </source>
</evidence>
<keyword evidence="4" id="KW-1185">Reference proteome</keyword>
<protein>
    <submittedName>
        <fullName evidence="3">Cellulose binding domain-containing protein</fullName>
    </submittedName>
</protein>
<dbReference type="InterPro" id="IPR001919">
    <property type="entry name" value="CBD2"/>
</dbReference>
<dbReference type="GO" id="GO:0005975">
    <property type="term" value="P:carbohydrate metabolic process"/>
    <property type="evidence" value="ECO:0007669"/>
    <property type="project" value="InterPro"/>
</dbReference>
<dbReference type="RefSeq" id="WP_089006164.1">
    <property type="nucleotide sequence ID" value="NZ_LT607411.1"/>
</dbReference>
<evidence type="ECO:0000256" key="1">
    <source>
        <dbReference type="SAM" id="Phobius"/>
    </source>
</evidence>
<feature type="domain" description="CBM2" evidence="2">
    <location>
        <begin position="89"/>
        <end position="198"/>
    </location>
</feature>
<dbReference type="Proteomes" id="UP000198242">
    <property type="component" value="Chromosome I"/>
</dbReference>
<dbReference type="SUPFAM" id="SSF49384">
    <property type="entry name" value="Carbohydrate-binding domain"/>
    <property type="match status" value="1"/>
</dbReference>
<evidence type="ECO:0000313" key="3">
    <source>
        <dbReference type="EMBL" id="SCE92838.1"/>
    </source>
</evidence>
<dbReference type="Gene3D" id="2.60.40.290">
    <property type="match status" value="1"/>
</dbReference>
<name>A0A1C4W9G3_MICVI</name>
<dbReference type="InterPro" id="IPR012291">
    <property type="entry name" value="CBM2_carb-bd_dom_sf"/>
</dbReference>
<dbReference type="OrthoDB" id="3405323at2"/>
<proteinExistence type="predicted"/>
<accession>A0A1C4W9G3</accession>
<dbReference type="GO" id="GO:0030247">
    <property type="term" value="F:polysaccharide binding"/>
    <property type="evidence" value="ECO:0007669"/>
    <property type="project" value="UniProtKB-UniRule"/>
</dbReference>
<keyword evidence="1" id="KW-0472">Membrane</keyword>
<evidence type="ECO:0000259" key="2">
    <source>
        <dbReference type="PROSITE" id="PS51173"/>
    </source>
</evidence>
<dbReference type="PROSITE" id="PS51173">
    <property type="entry name" value="CBM2"/>
    <property type="match status" value="1"/>
</dbReference>
<dbReference type="GO" id="GO:0004553">
    <property type="term" value="F:hydrolase activity, hydrolyzing O-glycosyl compounds"/>
    <property type="evidence" value="ECO:0007669"/>
    <property type="project" value="InterPro"/>
</dbReference>
<keyword evidence="1" id="KW-0812">Transmembrane</keyword>
<gene>
    <name evidence="3" type="ORF">GA0074695_2220</name>
</gene>
<dbReference type="Pfam" id="PF00553">
    <property type="entry name" value="CBM_2"/>
    <property type="match status" value="1"/>
</dbReference>
<feature type="transmembrane region" description="Helical" evidence="1">
    <location>
        <begin position="17"/>
        <end position="38"/>
    </location>
</feature>
<dbReference type="SMART" id="SM00637">
    <property type="entry name" value="CBD_II"/>
    <property type="match status" value="1"/>
</dbReference>
<dbReference type="InterPro" id="IPR008965">
    <property type="entry name" value="CBM2/CBM3_carb-bd_dom_sf"/>
</dbReference>
<dbReference type="EMBL" id="LT607411">
    <property type="protein sequence ID" value="SCE92838.1"/>
    <property type="molecule type" value="Genomic_DNA"/>
</dbReference>
<keyword evidence="1" id="KW-1133">Transmembrane helix</keyword>
<organism evidence="3 4">
    <name type="scientific">Micromonospora viridifaciens</name>
    <dbReference type="NCBI Taxonomy" id="1881"/>
    <lineage>
        <taxon>Bacteria</taxon>
        <taxon>Bacillati</taxon>
        <taxon>Actinomycetota</taxon>
        <taxon>Actinomycetes</taxon>
        <taxon>Micromonosporales</taxon>
        <taxon>Micromonosporaceae</taxon>
        <taxon>Micromonospora</taxon>
    </lineage>
</organism>
<reference evidence="4" key="1">
    <citation type="submission" date="2016-06" db="EMBL/GenBank/DDBJ databases">
        <authorList>
            <person name="Varghese N."/>
            <person name="Submissions Spin"/>
        </authorList>
    </citation>
    <scope>NUCLEOTIDE SEQUENCE [LARGE SCALE GENOMIC DNA]</scope>
    <source>
        <strain evidence="4">DSM 43909</strain>
    </source>
</reference>
<dbReference type="AlphaFoldDB" id="A0A1C4W9G3"/>